<dbReference type="InterPro" id="IPR002123">
    <property type="entry name" value="Plipid/glycerol_acylTrfase"/>
</dbReference>
<dbReference type="SMART" id="SM00563">
    <property type="entry name" value="PlsC"/>
    <property type="match status" value="1"/>
</dbReference>
<dbReference type="GO" id="GO:0016746">
    <property type="term" value="F:acyltransferase activity"/>
    <property type="evidence" value="ECO:0007669"/>
    <property type="project" value="UniProtKB-KW"/>
</dbReference>
<feature type="transmembrane region" description="Helical" evidence="7">
    <location>
        <begin position="68"/>
        <end position="85"/>
    </location>
</feature>
<keyword evidence="5 9" id="KW-0012">Acyltransferase</keyword>
<keyword evidence="4" id="KW-0443">Lipid metabolism</keyword>
<comment type="pathway">
    <text evidence="1">Lipid metabolism.</text>
</comment>
<dbReference type="SUPFAM" id="SSF69593">
    <property type="entry name" value="Glycerol-3-phosphate (1)-acyltransferase"/>
    <property type="match status" value="1"/>
</dbReference>
<protein>
    <submittedName>
        <fullName evidence="9">Lysophospholipid acyltransferase family protein</fullName>
    </submittedName>
</protein>
<dbReference type="CDD" id="cd07989">
    <property type="entry name" value="LPLAT_AGPAT-like"/>
    <property type="match status" value="1"/>
</dbReference>
<dbReference type="RefSeq" id="WP_318650627.1">
    <property type="nucleotide sequence ID" value="NZ_CP137852.1"/>
</dbReference>
<dbReference type="Pfam" id="PF01553">
    <property type="entry name" value="Acyltransferase"/>
    <property type="match status" value="1"/>
</dbReference>
<evidence type="ECO:0000256" key="1">
    <source>
        <dbReference type="ARBA" id="ARBA00005189"/>
    </source>
</evidence>
<accession>A0ABZ0PLP8</accession>
<keyword evidence="2" id="KW-0444">Lipid biosynthesis</keyword>
<gene>
    <name evidence="9" type="ORF">R9Z33_07200</name>
</gene>
<keyword evidence="7" id="KW-0472">Membrane</keyword>
<evidence type="ECO:0000256" key="7">
    <source>
        <dbReference type="SAM" id="Phobius"/>
    </source>
</evidence>
<dbReference type="EMBL" id="CP137852">
    <property type="protein sequence ID" value="WPB86658.1"/>
    <property type="molecule type" value="Genomic_DNA"/>
</dbReference>
<keyword evidence="10" id="KW-1185">Reference proteome</keyword>
<evidence type="ECO:0000313" key="9">
    <source>
        <dbReference type="EMBL" id="WPB86658.1"/>
    </source>
</evidence>
<evidence type="ECO:0000256" key="4">
    <source>
        <dbReference type="ARBA" id="ARBA00023098"/>
    </source>
</evidence>
<dbReference type="PANTHER" id="PTHR10434">
    <property type="entry name" value="1-ACYL-SN-GLYCEROL-3-PHOSPHATE ACYLTRANSFERASE"/>
    <property type="match status" value="1"/>
</dbReference>
<dbReference type="Proteomes" id="UP001305521">
    <property type="component" value="Chromosome"/>
</dbReference>
<evidence type="ECO:0000256" key="5">
    <source>
        <dbReference type="ARBA" id="ARBA00023315"/>
    </source>
</evidence>
<sequence length="316" mass="35013">MSTDAQILPTPGSAPPRPLVEGKPQARRMKRGRPLRFQPRLPGPIWNDVLGERPVGGRLRAIRRISTAILFTLFCIPIQAVLLQLPGTAKSRFPRFYHRTLCWLIGLKLRVIGQPCQQPRTLYISNHSSWLDILVLGATLDARFVSKAEVAEWPLIGWVSKLGRSVFVSRNRGRTGSEAQELRARLEAGDSIILFPEGTTSDGARVLPFRSSFFSVADAAARIQPLTVVYDRLGGLPLGRKDRPLFAWYGDMETGSHAWTLLRRTGARVTVVLDEAFTPDAAPDRKALAARLGRSITETAAVLRQNRDVVRAPGRA</sequence>
<evidence type="ECO:0000259" key="8">
    <source>
        <dbReference type="SMART" id="SM00563"/>
    </source>
</evidence>
<keyword evidence="7" id="KW-0812">Transmembrane</keyword>
<name>A0ABZ0PLP8_9PROT</name>
<evidence type="ECO:0000313" key="10">
    <source>
        <dbReference type="Proteomes" id="UP001305521"/>
    </source>
</evidence>
<reference evidence="9 10" key="1">
    <citation type="submission" date="2023-11" db="EMBL/GenBank/DDBJ databases">
        <title>Arctic aerobic anoxygenic photoheterotroph Sediminicoccus rosea KRV36 adapts its photosynthesis to long days of polar summer.</title>
        <authorList>
            <person name="Tomasch J."/>
            <person name="Kopejtka K."/>
            <person name="Bily T."/>
            <person name="Gardiner A.T."/>
            <person name="Gardian Z."/>
            <person name="Shivaramu S."/>
            <person name="Koblizek M."/>
            <person name="Engelhardt F."/>
            <person name="Kaftan D."/>
        </authorList>
    </citation>
    <scope>NUCLEOTIDE SEQUENCE [LARGE SCALE GENOMIC DNA]</scope>
    <source>
        <strain evidence="9 10">R-30</strain>
    </source>
</reference>
<feature type="domain" description="Phospholipid/glycerol acyltransferase" evidence="8">
    <location>
        <begin position="121"/>
        <end position="231"/>
    </location>
</feature>
<keyword evidence="3" id="KW-0808">Transferase</keyword>
<evidence type="ECO:0000256" key="6">
    <source>
        <dbReference type="SAM" id="MobiDB-lite"/>
    </source>
</evidence>
<keyword evidence="7" id="KW-1133">Transmembrane helix</keyword>
<proteinExistence type="predicted"/>
<dbReference type="PANTHER" id="PTHR10434:SF64">
    <property type="entry name" value="1-ACYL-SN-GLYCEROL-3-PHOSPHATE ACYLTRANSFERASE-RELATED"/>
    <property type="match status" value="1"/>
</dbReference>
<feature type="region of interest" description="Disordered" evidence="6">
    <location>
        <begin position="1"/>
        <end position="31"/>
    </location>
</feature>
<organism evidence="9 10">
    <name type="scientific">Sediminicoccus rosea</name>
    <dbReference type="NCBI Taxonomy" id="1225128"/>
    <lineage>
        <taxon>Bacteria</taxon>
        <taxon>Pseudomonadati</taxon>
        <taxon>Pseudomonadota</taxon>
        <taxon>Alphaproteobacteria</taxon>
        <taxon>Acetobacterales</taxon>
        <taxon>Roseomonadaceae</taxon>
        <taxon>Sediminicoccus</taxon>
    </lineage>
</organism>
<evidence type="ECO:0000256" key="2">
    <source>
        <dbReference type="ARBA" id="ARBA00022516"/>
    </source>
</evidence>
<evidence type="ECO:0000256" key="3">
    <source>
        <dbReference type="ARBA" id="ARBA00022679"/>
    </source>
</evidence>